<evidence type="ECO:0000256" key="2">
    <source>
        <dbReference type="SAM" id="SignalP"/>
    </source>
</evidence>
<dbReference type="EMBL" id="CAJHNH020003852">
    <property type="protein sequence ID" value="CAG5130128.1"/>
    <property type="molecule type" value="Genomic_DNA"/>
</dbReference>
<feature type="region of interest" description="Disordered" evidence="1">
    <location>
        <begin position="117"/>
        <end position="138"/>
    </location>
</feature>
<dbReference type="OrthoDB" id="6090360at2759"/>
<feature type="chain" id="PRO_5035868647" evidence="2">
    <location>
        <begin position="24"/>
        <end position="494"/>
    </location>
</feature>
<gene>
    <name evidence="3" type="ORF">CUNI_LOCUS15686</name>
</gene>
<organism evidence="3 4">
    <name type="scientific">Candidula unifasciata</name>
    <dbReference type="NCBI Taxonomy" id="100452"/>
    <lineage>
        <taxon>Eukaryota</taxon>
        <taxon>Metazoa</taxon>
        <taxon>Spiralia</taxon>
        <taxon>Lophotrochozoa</taxon>
        <taxon>Mollusca</taxon>
        <taxon>Gastropoda</taxon>
        <taxon>Heterobranchia</taxon>
        <taxon>Euthyneura</taxon>
        <taxon>Panpulmonata</taxon>
        <taxon>Eupulmonata</taxon>
        <taxon>Stylommatophora</taxon>
        <taxon>Helicina</taxon>
        <taxon>Helicoidea</taxon>
        <taxon>Geomitridae</taxon>
        <taxon>Candidula</taxon>
    </lineage>
</organism>
<evidence type="ECO:0000313" key="3">
    <source>
        <dbReference type="EMBL" id="CAG5130128.1"/>
    </source>
</evidence>
<sequence length="494" mass="58268">MDSRCTSCLTCYILLVFVSHAASVSTEKGDPLSWYIAHDLTGSDDLNLATRFNTQTVRNDTDIFRLPGSQRQPNLPLDVAPVAGLQIQGFPDGNSWTSRNSRWSGLSSWGQRTPSAAGWGDEILDNTPSQTRNKRKWSHFSSWGKRSLHNTFGDGTDKRWKEMPVWGKRDGADKTKKWKEMTVWGKRNDIEGIKKWKEMATWGKRNEIDNKKKWKEMTVWGKRDFIDNLKKWKEMSVWGKRNDIDNTKKWKEMSVWGKRNDVDNIKKWKEMSVWGKRNDVDNIKKWKEMSVWGKRNDVDNIQKWKEMSVWGKRNYLDNTKPWKEMSVWGKRNWDMNRSEMNLWRQNEQARLGKKWKSLSAWGKRDSMTDSDTDISSLGNRDRDHIGFVNNVSTRDPSEGTNLDKKWREMTVWGKRSIQSPEARLPTQLPLWRTLRRVRNWRDMDVWGKRPSWSKTGFTSWGKRSADFDMNPSTYFQHQLQYLTGRSLNNNTFSD</sequence>
<feature type="signal peptide" evidence="2">
    <location>
        <begin position="1"/>
        <end position="23"/>
    </location>
</feature>
<dbReference type="Proteomes" id="UP000678393">
    <property type="component" value="Unassembled WGS sequence"/>
</dbReference>
<evidence type="ECO:0000256" key="1">
    <source>
        <dbReference type="SAM" id="MobiDB-lite"/>
    </source>
</evidence>
<evidence type="ECO:0000313" key="4">
    <source>
        <dbReference type="Proteomes" id="UP000678393"/>
    </source>
</evidence>
<name>A0A8S3ZQH5_9EUPU</name>
<proteinExistence type="predicted"/>
<dbReference type="AlphaFoldDB" id="A0A8S3ZQH5"/>
<comment type="caution">
    <text evidence="3">The sequence shown here is derived from an EMBL/GenBank/DDBJ whole genome shotgun (WGS) entry which is preliminary data.</text>
</comment>
<keyword evidence="2" id="KW-0732">Signal</keyword>
<protein>
    <submittedName>
        <fullName evidence="3">Uncharacterized protein</fullName>
    </submittedName>
</protein>
<reference evidence="3" key="1">
    <citation type="submission" date="2021-04" db="EMBL/GenBank/DDBJ databases">
        <authorList>
            <consortium name="Molecular Ecology Group"/>
        </authorList>
    </citation>
    <scope>NUCLEOTIDE SEQUENCE</scope>
</reference>
<accession>A0A8S3ZQH5</accession>
<keyword evidence="4" id="KW-1185">Reference proteome</keyword>
<feature type="non-terminal residue" evidence="3">
    <location>
        <position position="494"/>
    </location>
</feature>